<evidence type="ECO:0000256" key="5">
    <source>
        <dbReference type="ARBA" id="ARBA00022840"/>
    </source>
</evidence>
<evidence type="ECO:0000313" key="13">
    <source>
        <dbReference type="Proteomes" id="UP001605036"/>
    </source>
</evidence>
<evidence type="ECO:0000256" key="4">
    <source>
        <dbReference type="ARBA" id="ARBA00022806"/>
    </source>
</evidence>
<dbReference type="EMBL" id="JBHFFA010000007">
    <property type="protein sequence ID" value="KAL2612796.1"/>
    <property type="molecule type" value="Genomic_DNA"/>
</dbReference>
<dbReference type="InterPro" id="IPR001650">
    <property type="entry name" value="Helicase_C-like"/>
</dbReference>
<dbReference type="PANTHER" id="PTHR12770:SF27">
    <property type="entry name" value="PROTEIN ROOT UVB SENSITIVE 5"/>
    <property type="match status" value="1"/>
</dbReference>
<dbReference type="Pfam" id="PF04884">
    <property type="entry name" value="UVB_sens_prot"/>
    <property type="match status" value="1"/>
</dbReference>
<dbReference type="AlphaFoldDB" id="A0ABD1XY03"/>
<name>A0ABD1XY03_9MARC</name>
<keyword evidence="4" id="KW-0347">Helicase</keyword>
<feature type="domain" description="Helicase C-terminal" evidence="10">
    <location>
        <begin position="423"/>
        <end position="582"/>
    </location>
</feature>
<proteinExistence type="inferred from homology"/>
<dbReference type="PROSITE" id="PS00039">
    <property type="entry name" value="DEAD_ATP_HELICASE"/>
    <property type="match status" value="1"/>
</dbReference>
<keyword evidence="7" id="KW-0175">Coiled coil</keyword>
<dbReference type="InterPro" id="IPR014014">
    <property type="entry name" value="RNA_helicase_DEAD_Q_motif"/>
</dbReference>
<dbReference type="PROSITE" id="PS51192">
    <property type="entry name" value="HELICASE_ATP_BIND_1"/>
    <property type="match status" value="1"/>
</dbReference>
<feature type="short sequence motif" description="Q motif" evidence="6">
    <location>
        <begin position="180"/>
        <end position="209"/>
    </location>
</feature>
<dbReference type="InterPro" id="IPR027417">
    <property type="entry name" value="P-loop_NTPase"/>
</dbReference>
<dbReference type="Pfam" id="PF00271">
    <property type="entry name" value="Helicase_C"/>
    <property type="match status" value="1"/>
</dbReference>
<dbReference type="Pfam" id="PF00270">
    <property type="entry name" value="DEAD"/>
    <property type="match status" value="1"/>
</dbReference>
<dbReference type="GO" id="GO:0016787">
    <property type="term" value="F:hydrolase activity"/>
    <property type="evidence" value="ECO:0007669"/>
    <property type="project" value="UniProtKB-KW"/>
</dbReference>
<dbReference type="SMART" id="SM00490">
    <property type="entry name" value="HELICc"/>
    <property type="match status" value="1"/>
</dbReference>
<evidence type="ECO:0000256" key="8">
    <source>
        <dbReference type="SAM" id="MobiDB-lite"/>
    </source>
</evidence>
<dbReference type="GO" id="GO:0004386">
    <property type="term" value="F:helicase activity"/>
    <property type="evidence" value="ECO:0007669"/>
    <property type="project" value="UniProtKB-KW"/>
</dbReference>
<dbReference type="Gene3D" id="3.40.50.300">
    <property type="entry name" value="P-loop containing nucleotide triphosphate hydrolases"/>
    <property type="match status" value="2"/>
</dbReference>
<evidence type="ECO:0000256" key="2">
    <source>
        <dbReference type="ARBA" id="ARBA00022741"/>
    </source>
</evidence>
<gene>
    <name evidence="12" type="ORF">R1flu_024488</name>
</gene>
<evidence type="ECO:0000259" key="9">
    <source>
        <dbReference type="PROSITE" id="PS51192"/>
    </source>
</evidence>
<dbReference type="PROSITE" id="PS51194">
    <property type="entry name" value="HELICASE_CTER"/>
    <property type="match status" value="1"/>
</dbReference>
<evidence type="ECO:0000259" key="11">
    <source>
        <dbReference type="PROSITE" id="PS51195"/>
    </source>
</evidence>
<feature type="coiled-coil region" evidence="7">
    <location>
        <begin position="97"/>
        <end position="124"/>
    </location>
</feature>
<dbReference type="InterPro" id="IPR006968">
    <property type="entry name" value="RUS_fam"/>
</dbReference>
<keyword evidence="2" id="KW-0547">Nucleotide-binding</keyword>
<reference evidence="12 13" key="1">
    <citation type="submission" date="2024-09" db="EMBL/GenBank/DDBJ databases">
        <title>Chromosome-scale assembly of Riccia fluitans.</title>
        <authorList>
            <person name="Paukszto L."/>
            <person name="Sawicki J."/>
            <person name="Karawczyk K."/>
            <person name="Piernik-Szablinska J."/>
            <person name="Szczecinska M."/>
            <person name="Mazdziarz M."/>
        </authorList>
    </citation>
    <scope>NUCLEOTIDE SEQUENCE [LARGE SCALE GENOMIC DNA]</scope>
    <source>
        <strain evidence="12">Rf_01</strain>
        <tissue evidence="12">Aerial parts of the thallus</tissue>
    </source>
</reference>
<organism evidence="12 13">
    <name type="scientific">Riccia fluitans</name>
    <dbReference type="NCBI Taxonomy" id="41844"/>
    <lineage>
        <taxon>Eukaryota</taxon>
        <taxon>Viridiplantae</taxon>
        <taxon>Streptophyta</taxon>
        <taxon>Embryophyta</taxon>
        <taxon>Marchantiophyta</taxon>
        <taxon>Marchantiopsida</taxon>
        <taxon>Marchantiidae</taxon>
        <taxon>Marchantiales</taxon>
        <taxon>Ricciaceae</taxon>
        <taxon>Riccia</taxon>
    </lineage>
</organism>
<keyword evidence="5" id="KW-0067">ATP-binding</keyword>
<evidence type="ECO:0000256" key="1">
    <source>
        <dbReference type="ARBA" id="ARBA00007558"/>
    </source>
</evidence>
<feature type="compositionally biased region" description="Polar residues" evidence="8">
    <location>
        <begin position="142"/>
        <end position="153"/>
    </location>
</feature>
<evidence type="ECO:0000256" key="3">
    <source>
        <dbReference type="ARBA" id="ARBA00022801"/>
    </source>
</evidence>
<dbReference type="GO" id="GO:0005524">
    <property type="term" value="F:ATP binding"/>
    <property type="evidence" value="ECO:0007669"/>
    <property type="project" value="UniProtKB-KW"/>
</dbReference>
<dbReference type="SMART" id="SM00487">
    <property type="entry name" value="DEXDc"/>
    <property type="match status" value="1"/>
</dbReference>
<feature type="domain" description="Helicase ATP-binding" evidence="9">
    <location>
        <begin position="212"/>
        <end position="396"/>
    </location>
</feature>
<dbReference type="PANTHER" id="PTHR12770">
    <property type="entry name" value="RUS1 FAMILY PROTEIN C16ORF58"/>
    <property type="match status" value="1"/>
</dbReference>
<evidence type="ECO:0000313" key="12">
    <source>
        <dbReference type="EMBL" id="KAL2612796.1"/>
    </source>
</evidence>
<evidence type="ECO:0000256" key="7">
    <source>
        <dbReference type="SAM" id="Coils"/>
    </source>
</evidence>
<protein>
    <recommendedName>
        <fullName evidence="14">RNA helicase</fullName>
    </recommendedName>
</protein>
<dbReference type="InterPro" id="IPR000629">
    <property type="entry name" value="RNA-helicase_DEAD-box_CS"/>
</dbReference>
<dbReference type="PROSITE" id="PS51195">
    <property type="entry name" value="Q_MOTIF"/>
    <property type="match status" value="1"/>
</dbReference>
<comment type="similarity">
    <text evidence="1">Belongs to the RUS1 family.</text>
</comment>
<keyword evidence="13" id="KW-1185">Reference proteome</keyword>
<feature type="region of interest" description="Disordered" evidence="8">
    <location>
        <begin position="126"/>
        <end position="175"/>
    </location>
</feature>
<dbReference type="InterPro" id="IPR055412">
    <property type="entry name" value="UVB_sens_C"/>
</dbReference>
<evidence type="ECO:0000259" key="10">
    <source>
        <dbReference type="PROSITE" id="PS51194"/>
    </source>
</evidence>
<dbReference type="Pfam" id="PF24160">
    <property type="entry name" value="UVB_sens_C"/>
    <property type="match status" value="1"/>
</dbReference>
<dbReference type="Proteomes" id="UP001605036">
    <property type="component" value="Unassembled WGS sequence"/>
</dbReference>
<evidence type="ECO:0000256" key="6">
    <source>
        <dbReference type="PROSITE-ProRule" id="PRU00552"/>
    </source>
</evidence>
<dbReference type="InterPro" id="IPR014001">
    <property type="entry name" value="Helicase_ATP-bd"/>
</dbReference>
<sequence length="1086" mass="120665">MAGSDGLMMHRLAMTRPLTLVASSCIQDFHLGRGLHRSAVSRSSSFFHGESQLPRIPSAIIGTGGSGNIAFGVRIIDGGRTFSGGLSKWQWKRMQGKKERQIEKARLLRERQAYEERKRQELLASSNSGIPGKRSAYEVPESSGSSRVFSDVQQQRKKVRHSPPKVAMEGKNAPSHLSETRFDQFPISPLSIRALHEIMGYQKMTKVQEATLPVILEGKDVLAKAKTGTGKTIAVLLPSIEAILKATASSDLRGGRCPIHVLIICPTRELATQVATEAKTLFTYHKRMDAQIVIGGTNINTEANKLQKNPCQVLVATPGRLLDHMSSSKEVVMQLSKLKMLVLDEADRLLDMGFKTDLDCLIKQLPASRQTLLFSATVPKEIHEVSQDALKEDHIFIDTVGKDEEETHAKVEQSYIISPLDNQLEVVASLLENHMTENPDYKVLVFCTTARVTSLMAEWSQNLGYNTLEIHSRKSQAVRTRVSNASRNTAGGVIMYTSDVSARGVDFTDVTLVIQLGCPSGREDYIHRLGRTGRAGKEGQGVLVLAPWEKPFLRALKDITIEEFKDLEVPKSTTKKVEKALSLVSTEVKRKAYQAWLGNEYAQNSYSGWKKNHSRNVKPSLLYCYHAPETSPVEKKRRDEIVEETQEKTNRPFAKERYGGDRVRKYWLDEETGALRVDEEQEDGVKGGTSGRGKKIIANFIFPARFPDSVSPDYLNYIFWQFPTNVTGWICSTLVTSSLFKAVGIGDGGGTYAAAATATIKWVSKDGLGAVGQFIVGGRFGNIFDEDPKQWRMYADLIGSAGSIFELFTPLAPDQFLLLASLGHLTKAVAKGLKDPSFRVIQNHFAVEDNVGDVSAKEEVWEVGAKLVGLALAVLLLSWPALGLSASYTKLVLTWISIRMLHLVLRHKSLSVVQLETLNYKRTSLLIRAHLQGSKPLPDIEECNEKEQLLVPWQLTSPRIWIGCSLQDIVELNSSARIQELLDLYANEDYVLAVGRQEARVLLKEGASSTSIVRSLWQAYWFFSDSTNDSADTYNEEEIVRLKKSVYALEQNFSSFITDLESSGWALDRIAIKVPSTSPVILQSSS</sequence>
<dbReference type="InterPro" id="IPR054549">
    <property type="entry name" value="UVB_sens_RUS_dom"/>
</dbReference>
<dbReference type="CDD" id="cd18787">
    <property type="entry name" value="SF2_C_DEAD"/>
    <property type="match status" value="1"/>
</dbReference>
<dbReference type="InterPro" id="IPR011545">
    <property type="entry name" value="DEAD/DEAH_box_helicase_dom"/>
</dbReference>
<evidence type="ECO:0008006" key="14">
    <source>
        <dbReference type="Google" id="ProtNLM"/>
    </source>
</evidence>
<comment type="caution">
    <text evidence="12">The sequence shown here is derived from an EMBL/GenBank/DDBJ whole genome shotgun (WGS) entry which is preliminary data.</text>
</comment>
<feature type="domain" description="DEAD-box RNA helicase Q" evidence="11">
    <location>
        <begin position="180"/>
        <end position="209"/>
    </location>
</feature>
<dbReference type="SUPFAM" id="SSF52540">
    <property type="entry name" value="P-loop containing nucleoside triphosphate hydrolases"/>
    <property type="match status" value="2"/>
</dbReference>
<keyword evidence="3" id="KW-0378">Hydrolase</keyword>
<accession>A0ABD1XY03</accession>